<keyword evidence="7 9" id="KW-1133">Transmembrane helix</keyword>
<dbReference type="GO" id="GO:0006465">
    <property type="term" value="P:signal peptide processing"/>
    <property type="evidence" value="ECO:0007669"/>
    <property type="project" value="InterPro"/>
</dbReference>
<evidence type="ECO:0000313" key="11">
    <source>
        <dbReference type="EMBL" id="AHF26323.1"/>
    </source>
</evidence>
<dbReference type="EMBL" id="KC246875">
    <property type="protein sequence ID" value="AHF26323.1"/>
    <property type="molecule type" value="Genomic_DNA"/>
</dbReference>
<comment type="subcellular location">
    <subcellularLocation>
        <location evidence="2">Membrane</location>
        <topology evidence="2">Single-pass membrane protein</topology>
    </subcellularLocation>
</comment>
<organism evidence="11">
    <name type="scientific">uncultured bacterium Contig1588_n_1603_cl</name>
    <dbReference type="NCBI Taxonomy" id="1393463"/>
    <lineage>
        <taxon>Bacteria</taxon>
        <taxon>environmental samples</taxon>
    </lineage>
</organism>
<keyword evidence="6" id="KW-0378">Hydrolase</keyword>
<reference evidence="11" key="1">
    <citation type="journal article" date="2013" name="PLoS ONE">
        <title>Metagenomic insights into the carbohydrate-active enzymes carried by the microorganisms adhering to solid digesta in the rumen of cows.</title>
        <authorList>
            <person name="Wang L."/>
            <person name="Hatem A."/>
            <person name="Catalyurek U.V."/>
            <person name="Morrison M."/>
            <person name="Yu Z."/>
        </authorList>
    </citation>
    <scope>NUCLEOTIDE SEQUENCE</scope>
</reference>
<dbReference type="InterPro" id="IPR019757">
    <property type="entry name" value="Pept_S26A_signal_pept_1_Lys-AS"/>
</dbReference>
<keyword evidence="4" id="KW-0645">Protease</keyword>
<dbReference type="SUPFAM" id="SSF51306">
    <property type="entry name" value="LexA/Signal peptidase"/>
    <property type="match status" value="1"/>
</dbReference>
<evidence type="ECO:0000256" key="9">
    <source>
        <dbReference type="SAM" id="Phobius"/>
    </source>
</evidence>
<dbReference type="GO" id="GO:0016020">
    <property type="term" value="C:membrane"/>
    <property type="evidence" value="ECO:0007669"/>
    <property type="project" value="UniProtKB-SubCell"/>
</dbReference>
<evidence type="ECO:0000256" key="3">
    <source>
        <dbReference type="ARBA" id="ARBA00013208"/>
    </source>
</evidence>
<accession>W0FN35</accession>
<dbReference type="CDD" id="cd06462">
    <property type="entry name" value="Peptidase_S24_S26"/>
    <property type="match status" value="1"/>
</dbReference>
<keyword evidence="5 9" id="KW-0812">Transmembrane</keyword>
<dbReference type="PROSITE" id="PS00760">
    <property type="entry name" value="SPASE_I_2"/>
    <property type="match status" value="1"/>
</dbReference>
<feature type="domain" description="Peptidase S26" evidence="10">
    <location>
        <begin position="177"/>
        <end position="283"/>
    </location>
</feature>
<dbReference type="Gene3D" id="2.10.109.10">
    <property type="entry name" value="Umud Fragment, subunit A"/>
    <property type="match status" value="1"/>
</dbReference>
<dbReference type="InterPro" id="IPR036286">
    <property type="entry name" value="LexA/Signal_pep-like_sf"/>
</dbReference>
<evidence type="ECO:0000256" key="6">
    <source>
        <dbReference type="ARBA" id="ARBA00022801"/>
    </source>
</evidence>
<comment type="catalytic activity">
    <reaction evidence="1">
        <text>Cleavage of hydrophobic, N-terminal signal or leader sequences from secreted and periplasmic proteins.</text>
        <dbReference type="EC" id="3.4.21.89"/>
    </reaction>
</comment>
<evidence type="ECO:0000256" key="5">
    <source>
        <dbReference type="ARBA" id="ARBA00022692"/>
    </source>
</evidence>
<dbReference type="PANTHER" id="PTHR46041:SF2">
    <property type="entry name" value="MITOCHONDRIAL INNER MEMBRANE PROTEASE SUBUNIT 2"/>
    <property type="match status" value="1"/>
</dbReference>
<evidence type="ECO:0000256" key="8">
    <source>
        <dbReference type="ARBA" id="ARBA00023136"/>
    </source>
</evidence>
<sequence>MEIYHPRDDELIREMRRVRRSARRKRLIWGLVISLVLSIAAGLFVFHRYYRLAVVHGTSMADTLPEGSVVLVRRAEEDNRYSAGDIILFEKRFSAPIEMTILSPKGKTREYCQYRLYRDVGTTRQYMTRKNGSVEWVPSINDGDMLEVDPEGTLALDTEGLPNGEYWLKETRASYGQDVLQDPFPVTVSNPTITQMKRILAAPGDRVVLSPYAETRMNGLEIDRSRTSGRTADTVTEVRRVNVENGQYFVQGDQLSLSVDSRDKDFGTVRQNETLGRAEFVLWPIRAFGSLEGQAVTAGGGQEGAE</sequence>
<evidence type="ECO:0000256" key="7">
    <source>
        <dbReference type="ARBA" id="ARBA00022989"/>
    </source>
</evidence>
<dbReference type="PANTHER" id="PTHR46041">
    <property type="entry name" value="MITOCHONDRIAL INNER MEMBRANE PROTEASE SUBUNIT 2"/>
    <property type="match status" value="1"/>
</dbReference>
<dbReference type="AlphaFoldDB" id="W0FN35"/>
<evidence type="ECO:0000259" key="10">
    <source>
        <dbReference type="Pfam" id="PF10502"/>
    </source>
</evidence>
<evidence type="ECO:0000256" key="1">
    <source>
        <dbReference type="ARBA" id="ARBA00000677"/>
    </source>
</evidence>
<dbReference type="GO" id="GO:0009003">
    <property type="term" value="F:signal peptidase activity"/>
    <property type="evidence" value="ECO:0007669"/>
    <property type="project" value="UniProtKB-EC"/>
</dbReference>
<dbReference type="Pfam" id="PF10502">
    <property type="entry name" value="Peptidase_S26"/>
    <property type="match status" value="1"/>
</dbReference>
<name>W0FN35_9BACT</name>
<feature type="transmembrane region" description="Helical" evidence="9">
    <location>
        <begin position="27"/>
        <end position="50"/>
    </location>
</feature>
<evidence type="ECO:0000256" key="4">
    <source>
        <dbReference type="ARBA" id="ARBA00022670"/>
    </source>
</evidence>
<protein>
    <recommendedName>
        <fullName evidence="3">signal peptidase I</fullName>
        <ecNumber evidence="3">3.4.21.89</ecNumber>
    </recommendedName>
</protein>
<dbReference type="GO" id="GO:0004252">
    <property type="term" value="F:serine-type endopeptidase activity"/>
    <property type="evidence" value="ECO:0007669"/>
    <property type="project" value="InterPro"/>
</dbReference>
<dbReference type="InterPro" id="IPR019533">
    <property type="entry name" value="Peptidase_S26"/>
</dbReference>
<dbReference type="EC" id="3.4.21.89" evidence="3"/>
<dbReference type="InterPro" id="IPR037730">
    <property type="entry name" value="IMP2"/>
</dbReference>
<keyword evidence="8 9" id="KW-0472">Membrane</keyword>
<proteinExistence type="predicted"/>
<evidence type="ECO:0000256" key="2">
    <source>
        <dbReference type="ARBA" id="ARBA00004167"/>
    </source>
</evidence>